<evidence type="ECO:0000313" key="1">
    <source>
        <dbReference type="EMBL" id="KAH3863086.1"/>
    </source>
</evidence>
<evidence type="ECO:0000313" key="2">
    <source>
        <dbReference type="Proteomes" id="UP000828390"/>
    </source>
</evidence>
<reference evidence="1" key="1">
    <citation type="journal article" date="2019" name="bioRxiv">
        <title>The Genome of the Zebra Mussel, Dreissena polymorpha: A Resource for Invasive Species Research.</title>
        <authorList>
            <person name="McCartney M.A."/>
            <person name="Auch B."/>
            <person name="Kono T."/>
            <person name="Mallez S."/>
            <person name="Zhang Y."/>
            <person name="Obille A."/>
            <person name="Becker A."/>
            <person name="Abrahante J.E."/>
            <person name="Garbe J."/>
            <person name="Badalamenti J.P."/>
            <person name="Herman A."/>
            <person name="Mangelson H."/>
            <person name="Liachko I."/>
            <person name="Sullivan S."/>
            <person name="Sone E.D."/>
            <person name="Koren S."/>
            <person name="Silverstein K.A.T."/>
            <person name="Beckman K.B."/>
            <person name="Gohl D.M."/>
        </authorList>
    </citation>
    <scope>NUCLEOTIDE SEQUENCE</scope>
    <source>
        <strain evidence="1">Duluth1</strain>
        <tissue evidence="1">Whole animal</tissue>
    </source>
</reference>
<name>A0A9D4RC82_DREPO</name>
<reference evidence="1" key="2">
    <citation type="submission" date="2020-11" db="EMBL/GenBank/DDBJ databases">
        <authorList>
            <person name="McCartney M.A."/>
            <person name="Auch B."/>
            <person name="Kono T."/>
            <person name="Mallez S."/>
            <person name="Becker A."/>
            <person name="Gohl D.M."/>
            <person name="Silverstein K.A.T."/>
            <person name="Koren S."/>
            <person name="Bechman K.B."/>
            <person name="Herman A."/>
            <person name="Abrahante J.E."/>
            <person name="Garbe J."/>
        </authorList>
    </citation>
    <scope>NUCLEOTIDE SEQUENCE</scope>
    <source>
        <strain evidence="1">Duluth1</strain>
        <tissue evidence="1">Whole animal</tissue>
    </source>
</reference>
<gene>
    <name evidence="1" type="ORF">DPMN_026064</name>
</gene>
<dbReference type="EMBL" id="JAIWYP010000002">
    <property type="protein sequence ID" value="KAH3863086.1"/>
    <property type="molecule type" value="Genomic_DNA"/>
</dbReference>
<proteinExistence type="predicted"/>
<accession>A0A9D4RC82</accession>
<keyword evidence="2" id="KW-1185">Reference proteome</keyword>
<organism evidence="1 2">
    <name type="scientific">Dreissena polymorpha</name>
    <name type="common">Zebra mussel</name>
    <name type="synonym">Mytilus polymorpha</name>
    <dbReference type="NCBI Taxonomy" id="45954"/>
    <lineage>
        <taxon>Eukaryota</taxon>
        <taxon>Metazoa</taxon>
        <taxon>Spiralia</taxon>
        <taxon>Lophotrochozoa</taxon>
        <taxon>Mollusca</taxon>
        <taxon>Bivalvia</taxon>
        <taxon>Autobranchia</taxon>
        <taxon>Heteroconchia</taxon>
        <taxon>Euheterodonta</taxon>
        <taxon>Imparidentia</taxon>
        <taxon>Neoheterodontei</taxon>
        <taxon>Myida</taxon>
        <taxon>Dreissenoidea</taxon>
        <taxon>Dreissenidae</taxon>
        <taxon>Dreissena</taxon>
    </lineage>
</organism>
<comment type="caution">
    <text evidence="1">The sequence shown here is derived from an EMBL/GenBank/DDBJ whole genome shotgun (WGS) entry which is preliminary data.</text>
</comment>
<sequence length="120" mass="13919">MHAREFTLRDLTNDQISVRSTVWILTPHVEGADIVAAKKVSQKKHLEKKHENIREELFLRSQSTRNNFSFKGIPEVIEETQEVTKRKLRKHFYEALKIAKETADSMQLIIVHLSPGLSVQ</sequence>
<dbReference type="AlphaFoldDB" id="A0A9D4RC82"/>
<dbReference type="Proteomes" id="UP000828390">
    <property type="component" value="Unassembled WGS sequence"/>
</dbReference>
<protein>
    <submittedName>
        <fullName evidence="1">Uncharacterized protein</fullName>
    </submittedName>
</protein>